<evidence type="ECO:0008006" key="4">
    <source>
        <dbReference type="Google" id="ProtNLM"/>
    </source>
</evidence>
<evidence type="ECO:0000313" key="3">
    <source>
        <dbReference type="Proteomes" id="UP001360560"/>
    </source>
</evidence>
<dbReference type="EMBL" id="BTFZ01000011">
    <property type="protein sequence ID" value="GMM36488.1"/>
    <property type="molecule type" value="Genomic_DNA"/>
</dbReference>
<keyword evidence="1" id="KW-1133">Transmembrane helix</keyword>
<sequence>MYHSSKTTNENHISYPTPYLCLRARLLHTLISSKAFFLIIPFLFANAVSLFLKSIIPLTTSVNYNNQNRPNEFQQVILDVMNSNDVAFHKDIIQNSQSFQNHILYTTNGITTNQIVLINSSIQSAMMNVNPNDYSKHFSSLSSNISYLIEDTNNSISDNLSSQNESIVSLANSLKQNVLSVNSNLDFSGLEINYSWVGEVFNKITKSSNENITSLESFIENDTNITKLESINNQSMEVYANISAVCDDHIKALNQSFQLLYSTFQGIRNFSFEGKNYTNSSQYKSSADSMESNIHSISLRRSIVFAILMGSMVVLDIIFSFFQFQFEQYFAKSVKKDVSFTSNHLAIVHHTINPLSNFVAEKLILIFQKWQYHKKRYFDIENEVYVYWLVNWIFGAESQLCDLLMCGASIWLCDWWVQELFPRKSMGFNKTFETNQNSLNSAFISYQNQTTQLLANNFEVYFDSMLGSMSSLSEKFDAIVTKYYNGSNFVSINASISSSSIEELVLYVKNQKGLVSNRLKYHQQWSMSLLSSIDSMEPLQSNDLNFQSLDNCFDSIEKMLQYGVIVIFGLSVVYLAMGMVYMVYCICSDHHHSLTHRAHKPEVDDI</sequence>
<evidence type="ECO:0000256" key="1">
    <source>
        <dbReference type="SAM" id="Phobius"/>
    </source>
</evidence>
<dbReference type="GeneID" id="90074463"/>
<keyword evidence="3" id="KW-1185">Reference proteome</keyword>
<dbReference type="RefSeq" id="XP_064853484.1">
    <property type="nucleotide sequence ID" value="XM_064997412.1"/>
</dbReference>
<proteinExistence type="predicted"/>
<feature type="transmembrane region" description="Helical" evidence="1">
    <location>
        <begin position="35"/>
        <end position="56"/>
    </location>
</feature>
<dbReference type="AlphaFoldDB" id="A0AAV5QNY0"/>
<evidence type="ECO:0000313" key="2">
    <source>
        <dbReference type="EMBL" id="GMM36488.1"/>
    </source>
</evidence>
<feature type="transmembrane region" description="Helical" evidence="1">
    <location>
        <begin position="303"/>
        <end position="322"/>
    </location>
</feature>
<accession>A0AAV5QNY0</accession>
<reference evidence="2 3" key="1">
    <citation type="journal article" date="2023" name="Elife">
        <title>Identification of key yeast species and microbe-microbe interactions impacting larval growth of Drosophila in the wild.</title>
        <authorList>
            <person name="Mure A."/>
            <person name="Sugiura Y."/>
            <person name="Maeda R."/>
            <person name="Honda K."/>
            <person name="Sakurai N."/>
            <person name="Takahashi Y."/>
            <person name="Watada M."/>
            <person name="Katoh T."/>
            <person name="Gotoh A."/>
            <person name="Gotoh Y."/>
            <person name="Taniguchi I."/>
            <person name="Nakamura K."/>
            <person name="Hayashi T."/>
            <person name="Katayama T."/>
            <person name="Uemura T."/>
            <person name="Hattori Y."/>
        </authorList>
    </citation>
    <scope>NUCLEOTIDE SEQUENCE [LARGE SCALE GENOMIC DNA]</scope>
    <source>
        <strain evidence="2 3">SC-9</strain>
    </source>
</reference>
<keyword evidence="1" id="KW-0472">Membrane</keyword>
<keyword evidence="1" id="KW-0812">Transmembrane</keyword>
<protein>
    <recommendedName>
        <fullName evidence="4">Plasma membrane fusion protein PRM1</fullName>
    </recommendedName>
</protein>
<gene>
    <name evidence="2" type="ORF">DASC09_038130</name>
</gene>
<organism evidence="2 3">
    <name type="scientific">Saccharomycopsis crataegensis</name>
    <dbReference type="NCBI Taxonomy" id="43959"/>
    <lineage>
        <taxon>Eukaryota</taxon>
        <taxon>Fungi</taxon>
        <taxon>Dikarya</taxon>
        <taxon>Ascomycota</taxon>
        <taxon>Saccharomycotina</taxon>
        <taxon>Saccharomycetes</taxon>
        <taxon>Saccharomycopsidaceae</taxon>
        <taxon>Saccharomycopsis</taxon>
    </lineage>
</organism>
<comment type="caution">
    <text evidence="2">The sequence shown here is derived from an EMBL/GenBank/DDBJ whole genome shotgun (WGS) entry which is preliminary data.</text>
</comment>
<name>A0AAV5QNY0_9ASCO</name>
<feature type="transmembrane region" description="Helical" evidence="1">
    <location>
        <begin position="562"/>
        <end position="584"/>
    </location>
</feature>
<dbReference type="Proteomes" id="UP001360560">
    <property type="component" value="Unassembled WGS sequence"/>
</dbReference>